<keyword evidence="7" id="KW-0998">Cell outer membrane</keyword>
<comment type="subcellular location">
    <subcellularLocation>
        <location evidence="1">Cell outer membrane</location>
    </subcellularLocation>
</comment>
<dbReference type="PANTHER" id="PTHR30026:SF20">
    <property type="entry name" value="OUTER MEMBRANE PROTEIN TOLC"/>
    <property type="match status" value="1"/>
</dbReference>
<keyword evidence="8" id="KW-0732">Signal</keyword>
<name>A0ABQ1JLK2_9FLAO</name>
<keyword evidence="6" id="KW-0472">Membrane</keyword>
<evidence type="ECO:0000256" key="3">
    <source>
        <dbReference type="ARBA" id="ARBA00022448"/>
    </source>
</evidence>
<keyword evidence="3" id="KW-0813">Transport</keyword>
<evidence type="ECO:0000256" key="4">
    <source>
        <dbReference type="ARBA" id="ARBA00022452"/>
    </source>
</evidence>
<keyword evidence="10" id="KW-1185">Reference proteome</keyword>
<evidence type="ECO:0000313" key="10">
    <source>
        <dbReference type="Proteomes" id="UP000615760"/>
    </source>
</evidence>
<dbReference type="InterPro" id="IPR051906">
    <property type="entry name" value="TolC-like"/>
</dbReference>
<evidence type="ECO:0000256" key="2">
    <source>
        <dbReference type="ARBA" id="ARBA00007613"/>
    </source>
</evidence>
<dbReference type="EMBL" id="BMJE01000002">
    <property type="protein sequence ID" value="GGB70108.1"/>
    <property type="molecule type" value="Genomic_DNA"/>
</dbReference>
<proteinExistence type="inferred from homology"/>
<evidence type="ECO:0000256" key="7">
    <source>
        <dbReference type="ARBA" id="ARBA00023237"/>
    </source>
</evidence>
<reference evidence="10" key="1">
    <citation type="journal article" date="2019" name="Int. J. Syst. Evol. Microbiol.">
        <title>The Global Catalogue of Microorganisms (GCM) 10K type strain sequencing project: providing services to taxonomists for standard genome sequencing and annotation.</title>
        <authorList>
            <consortium name="The Broad Institute Genomics Platform"/>
            <consortium name="The Broad Institute Genome Sequencing Center for Infectious Disease"/>
            <person name="Wu L."/>
            <person name="Ma J."/>
        </authorList>
    </citation>
    <scope>NUCLEOTIDE SEQUENCE [LARGE SCALE GENOMIC DNA]</scope>
    <source>
        <strain evidence="10">CGMCC 1.15461</strain>
    </source>
</reference>
<organism evidence="9 10">
    <name type="scientific">Flavobacterium suaedae</name>
    <dbReference type="NCBI Taxonomy" id="1767027"/>
    <lineage>
        <taxon>Bacteria</taxon>
        <taxon>Pseudomonadati</taxon>
        <taxon>Bacteroidota</taxon>
        <taxon>Flavobacteriia</taxon>
        <taxon>Flavobacteriales</taxon>
        <taxon>Flavobacteriaceae</taxon>
        <taxon>Flavobacterium</taxon>
    </lineage>
</organism>
<keyword evidence="5" id="KW-0812">Transmembrane</keyword>
<comment type="caution">
    <text evidence="9">The sequence shown here is derived from an EMBL/GenBank/DDBJ whole genome shotgun (WGS) entry which is preliminary data.</text>
</comment>
<dbReference type="Proteomes" id="UP000615760">
    <property type="component" value="Unassembled WGS sequence"/>
</dbReference>
<sequence>MKSKLAAVILIILTLSTNITQAQEKKWTLRECVAYAIEKNISIRQSELDLQTSEIAKSDAFGNFLPNANFSATHSWNIGLTINPVTNSAQNTTSQYSNGGISTGVDIYKGLSNIRTFQRARLAIVADKYNITKMQEDVALNVANAYLQILFNRENLKVQQEQLKVDEEQMDRSEQLLEGGVIPRGDLLDIQATVAADKQRIVDAENQLLLAKLNLAQLMQLEDFKTFEIADEDLEQEESGVLVQTPDAIYEKAKDEQTVIKLARANLEVAYKDVQIARASYQPTLSGFYSLNTSVSYNDNVNYELDDVTGEPIPVVSPPRPFADQVWDNKGHSFGLRLTVPIFNGFAVKNSVERAKVAVQRSQLALEQQELDLERNIYTAYTDAMGALKAYDAAVAAADARSEALEYARERYEVGLINVFDFNQAQTLHVNAQSDVLRTKYDFMFRVKILEFYFGIPIIEQ</sequence>
<protein>
    <submittedName>
        <fullName evidence="9">Transporter</fullName>
    </submittedName>
</protein>
<accession>A0ABQ1JLK2</accession>
<feature type="signal peptide" evidence="8">
    <location>
        <begin position="1"/>
        <end position="22"/>
    </location>
</feature>
<gene>
    <name evidence="9" type="ORF">GCM10007424_07590</name>
</gene>
<dbReference type="SUPFAM" id="SSF56954">
    <property type="entry name" value="Outer membrane efflux proteins (OEP)"/>
    <property type="match status" value="1"/>
</dbReference>
<evidence type="ECO:0000256" key="1">
    <source>
        <dbReference type="ARBA" id="ARBA00004442"/>
    </source>
</evidence>
<evidence type="ECO:0000313" key="9">
    <source>
        <dbReference type="EMBL" id="GGB70108.1"/>
    </source>
</evidence>
<comment type="similarity">
    <text evidence="2">Belongs to the outer membrane factor (OMF) (TC 1.B.17) family.</text>
</comment>
<evidence type="ECO:0000256" key="6">
    <source>
        <dbReference type="ARBA" id="ARBA00023136"/>
    </source>
</evidence>
<evidence type="ECO:0000256" key="5">
    <source>
        <dbReference type="ARBA" id="ARBA00022692"/>
    </source>
</evidence>
<dbReference type="Pfam" id="PF02321">
    <property type="entry name" value="OEP"/>
    <property type="match status" value="2"/>
</dbReference>
<dbReference type="InterPro" id="IPR003423">
    <property type="entry name" value="OMP_efflux"/>
</dbReference>
<evidence type="ECO:0000256" key="8">
    <source>
        <dbReference type="SAM" id="SignalP"/>
    </source>
</evidence>
<dbReference type="RefSeq" id="WP_188619921.1">
    <property type="nucleotide sequence ID" value="NZ_BMJE01000002.1"/>
</dbReference>
<feature type="chain" id="PRO_5045632231" evidence="8">
    <location>
        <begin position="23"/>
        <end position="461"/>
    </location>
</feature>
<keyword evidence="4" id="KW-1134">Transmembrane beta strand</keyword>
<dbReference type="PANTHER" id="PTHR30026">
    <property type="entry name" value="OUTER MEMBRANE PROTEIN TOLC"/>
    <property type="match status" value="1"/>
</dbReference>
<dbReference type="Gene3D" id="1.20.1600.10">
    <property type="entry name" value="Outer membrane efflux proteins (OEP)"/>
    <property type="match status" value="1"/>
</dbReference>